<dbReference type="EMBL" id="JAUKUA010000007">
    <property type="protein sequence ID" value="KAK0705394.1"/>
    <property type="molecule type" value="Genomic_DNA"/>
</dbReference>
<comment type="subcellular location">
    <subcellularLocation>
        <location evidence="1">Membrane</location>
        <topology evidence="1">Single-pass membrane protein</topology>
    </subcellularLocation>
</comment>
<sequence length="235" mass="26513">MDSLAEELSRAGGQMVLEVLFNYGISVDQGRNGHALRTMLRHGPADLLPAQWAPYYCAGSRSAFDLDVQFSTKTLLQLATHHNRTTHTHIFPVLPSELQPGDDEDVTHADNITAPVRTKRYLFDINPFHAAPDRGRGLNVIDAHWIDVSNGMNEKKRGADFAFSSSTSPRPTERDATRLPGVWSCKNFHRYRTRELWPMRETEFEGVRATVPYNSGRVLTGEYGAKTLMIEEWKG</sequence>
<evidence type="ECO:0000256" key="1">
    <source>
        <dbReference type="ARBA" id="ARBA00004167"/>
    </source>
</evidence>
<evidence type="ECO:0000313" key="6">
    <source>
        <dbReference type="Proteomes" id="UP001172102"/>
    </source>
</evidence>
<dbReference type="Proteomes" id="UP001172102">
    <property type="component" value="Unassembled WGS sequence"/>
</dbReference>
<evidence type="ECO:0000256" key="3">
    <source>
        <dbReference type="ARBA" id="ARBA00022989"/>
    </source>
</evidence>
<evidence type="ECO:0000256" key="4">
    <source>
        <dbReference type="ARBA" id="ARBA00023136"/>
    </source>
</evidence>
<protein>
    <submittedName>
        <fullName evidence="5">Uncharacterized protein</fullName>
    </submittedName>
</protein>
<evidence type="ECO:0000313" key="5">
    <source>
        <dbReference type="EMBL" id="KAK0705394.1"/>
    </source>
</evidence>
<dbReference type="PANTHER" id="PTHR15407:SF28">
    <property type="entry name" value="RIBITOL-5-PHOSPHATE TRANSFERASE FKTN"/>
    <property type="match status" value="1"/>
</dbReference>
<gene>
    <name evidence="5" type="ORF">B0H67DRAFT_558012</name>
</gene>
<keyword evidence="2" id="KW-0812">Transmembrane</keyword>
<comment type="caution">
    <text evidence="5">The sequence shown here is derived from an EMBL/GenBank/DDBJ whole genome shotgun (WGS) entry which is preliminary data.</text>
</comment>
<dbReference type="AlphaFoldDB" id="A0AA40DJ03"/>
<evidence type="ECO:0000256" key="2">
    <source>
        <dbReference type="ARBA" id="ARBA00022692"/>
    </source>
</evidence>
<name>A0AA40DJ03_9PEZI</name>
<accession>A0AA40DJ03</accession>
<dbReference type="GO" id="GO:0016020">
    <property type="term" value="C:membrane"/>
    <property type="evidence" value="ECO:0007669"/>
    <property type="project" value="UniProtKB-SubCell"/>
</dbReference>
<dbReference type="InterPro" id="IPR009644">
    <property type="entry name" value="FKTN/MNN4/W02B3.4-1"/>
</dbReference>
<keyword evidence="3" id="KW-1133">Transmembrane helix</keyword>
<reference evidence="5" key="1">
    <citation type="submission" date="2023-06" db="EMBL/GenBank/DDBJ databases">
        <title>Genome-scale phylogeny and comparative genomics of the fungal order Sordariales.</title>
        <authorList>
            <consortium name="Lawrence Berkeley National Laboratory"/>
            <person name="Hensen N."/>
            <person name="Bonometti L."/>
            <person name="Westerberg I."/>
            <person name="Brannstrom I.O."/>
            <person name="Guillou S."/>
            <person name="Cros-Aarteil S."/>
            <person name="Calhoun S."/>
            <person name="Haridas S."/>
            <person name="Kuo A."/>
            <person name="Mondo S."/>
            <person name="Pangilinan J."/>
            <person name="Riley R."/>
            <person name="Labutti K."/>
            <person name="Andreopoulos B."/>
            <person name="Lipzen A."/>
            <person name="Chen C."/>
            <person name="Yanf M."/>
            <person name="Daum C."/>
            <person name="Ng V."/>
            <person name="Clum A."/>
            <person name="Steindorff A."/>
            <person name="Ohm R."/>
            <person name="Martin F."/>
            <person name="Silar P."/>
            <person name="Natvig D."/>
            <person name="Lalanne C."/>
            <person name="Gautier V."/>
            <person name="Ament-Velasquez S.L."/>
            <person name="Kruys A."/>
            <person name="Hutchinson M.I."/>
            <person name="Powell A.J."/>
            <person name="Barry K."/>
            <person name="Miller A.N."/>
            <person name="Grigoriev I.V."/>
            <person name="Debuchy R."/>
            <person name="Gladieux P."/>
            <person name="Thoren M.H."/>
            <person name="Johannesson H."/>
        </authorList>
    </citation>
    <scope>NUCLEOTIDE SEQUENCE</scope>
    <source>
        <strain evidence="5">SMH4607-1</strain>
    </source>
</reference>
<organism evidence="5 6">
    <name type="scientific">Lasiosphaeris hirsuta</name>
    <dbReference type="NCBI Taxonomy" id="260670"/>
    <lineage>
        <taxon>Eukaryota</taxon>
        <taxon>Fungi</taxon>
        <taxon>Dikarya</taxon>
        <taxon>Ascomycota</taxon>
        <taxon>Pezizomycotina</taxon>
        <taxon>Sordariomycetes</taxon>
        <taxon>Sordariomycetidae</taxon>
        <taxon>Sordariales</taxon>
        <taxon>Lasiosphaeriaceae</taxon>
        <taxon>Lasiosphaeris</taxon>
    </lineage>
</organism>
<keyword evidence="6" id="KW-1185">Reference proteome</keyword>
<proteinExistence type="predicted"/>
<dbReference type="PANTHER" id="PTHR15407">
    <property type="entry name" value="FUKUTIN-RELATED"/>
    <property type="match status" value="1"/>
</dbReference>
<keyword evidence="4" id="KW-0472">Membrane</keyword>